<keyword evidence="4 7" id="KW-0238">DNA-binding</keyword>
<evidence type="ECO:0000259" key="9">
    <source>
        <dbReference type="PROSITE" id="PS50110"/>
    </source>
</evidence>
<feature type="compositionally biased region" description="Polar residues" evidence="8">
    <location>
        <begin position="185"/>
        <end position="195"/>
    </location>
</feature>
<reference evidence="11 12" key="1">
    <citation type="submission" date="2020-03" db="EMBL/GenBank/DDBJ databases">
        <title>WGS of actinomycetes isolated from Thailand.</title>
        <authorList>
            <person name="Thawai C."/>
        </authorList>
    </citation>
    <scope>NUCLEOTIDE SEQUENCE [LARGE SCALE GENOMIC DNA]</scope>
    <source>
        <strain evidence="11 12">NBRC 13905</strain>
    </source>
</reference>
<feature type="modified residue" description="4-aspartylphosphate" evidence="6">
    <location>
        <position position="88"/>
    </location>
</feature>
<evidence type="ECO:0000256" key="4">
    <source>
        <dbReference type="ARBA" id="ARBA00023125"/>
    </source>
</evidence>
<dbReference type="InterPro" id="IPR039420">
    <property type="entry name" value="WalR-like"/>
</dbReference>
<evidence type="ECO:0000256" key="3">
    <source>
        <dbReference type="ARBA" id="ARBA00023015"/>
    </source>
</evidence>
<dbReference type="Proteomes" id="UP000635996">
    <property type="component" value="Unassembled WGS sequence"/>
</dbReference>
<dbReference type="InterPro" id="IPR001867">
    <property type="entry name" value="OmpR/PhoB-type_DNA-bd"/>
</dbReference>
<dbReference type="Gene3D" id="3.40.50.2300">
    <property type="match status" value="1"/>
</dbReference>
<evidence type="ECO:0000256" key="2">
    <source>
        <dbReference type="ARBA" id="ARBA00023012"/>
    </source>
</evidence>
<feature type="domain" description="Response regulatory" evidence="9">
    <location>
        <begin position="39"/>
        <end position="152"/>
    </location>
</feature>
<dbReference type="SUPFAM" id="SSF46894">
    <property type="entry name" value="C-terminal effector domain of the bipartite response regulators"/>
    <property type="match status" value="1"/>
</dbReference>
<dbReference type="SMART" id="SM00862">
    <property type="entry name" value="Trans_reg_C"/>
    <property type="match status" value="1"/>
</dbReference>
<feature type="region of interest" description="Disordered" evidence="8">
    <location>
        <begin position="1"/>
        <end position="30"/>
    </location>
</feature>
<keyword evidence="2" id="KW-0902">Two-component regulatory system</keyword>
<protein>
    <submittedName>
        <fullName evidence="11">Response regulator transcription factor</fullName>
    </submittedName>
</protein>
<dbReference type="EMBL" id="JAATEL010000017">
    <property type="protein sequence ID" value="NJP15987.1"/>
    <property type="molecule type" value="Genomic_DNA"/>
</dbReference>
<evidence type="ECO:0000256" key="8">
    <source>
        <dbReference type="SAM" id="MobiDB-lite"/>
    </source>
</evidence>
<organism evidence="11 12">
    <name type="scientific">Streptomyces thermoviolaceus subsp. thermoviolaceus</name>
    <dbReference type="NCBI Taxonomy" id="66860"/>
    <lineage>
        <taxon>Bacteria</taxon>
        <taxon>Bacillati</taxon>
        <taxon>Actinomycetota</taxon>
        <taxon>Actinomycetes</taxon>
        <taxon>Kitasatosporales</taxon>
        <taxon>Streptomycetaceae</taxon>
        <taxon>Streptomyces</taxon>
    </lineage>
</organism>
<dbReference type="CDD" id="cd00383">
    <property type="entry name" value="trans_reg_C"/>
    <property type="match status" value="1"/>
</dbReference>
<keyword evidence="1 6" id="KW-0597">Phosphoprotein</keyword>
<dbReference type="InterPro" id="IPR001789">
    <property type="entry name" value="Sig_transdc_resp-reg_receiver"/>
</dbReference>
<dbReference type="SMART" id="SM00448">
    <property type="entry name" value="REC"/>
    <property type="match status" value="1"/>
</dbReference>
<gene>
    <name evidence="11" type="ORF">HCJ95_17260</name>
</gene>
<dbReference type="Pfam" id="PF00072">
    <property type="entry name" value="Response_reg"/>
    <property type="match status" value="1"/>
</dbReference>
<dbReference type="Gene3D" id="1.10.10.10">
    <property type="entry name" value="Winged helix-like DNA-binding domain superfamily/Winged helix DNA-binding domain"/>
    <property type="match status" value="1"/>
</dbReference>
<evidence type="ECO:0000313" key="11">
    <source>
        <dbReference type="EMBL" id="NJP15987.1"/>
    </source>
</evidence>
<dbReference type="PROSITE" id="PS50110">
    <property type="entry name" value="RESPONSE_REGULATORY"/>
    <property type="match status" value="1"/>
</dbReference>
<keyword evidence="5" id="KW-0804">Transcription</keyword>
<feature type="domain" description="OmpR/PhoB-type" evidence="10">
    <location>
        <begin position="192"/>
        <end position="286"/>
    </location>
</feature>
<evidence type="ECO:0000259" key="10">
    <source>
        <dbReference type="PROSITE" id="PS51755"/>
    </source>
</evidence>
<dbReference type="InterPro" id="IPR016032">
    <property type="entry name" value="Sig_transdc_resp-reg_C-effctor"/>
</dbReference>
<evidence type="ECO:0000313" key="12">
    <source>
        <dbReference type="Proteomes" id="UP000635996"/>
    </source>
</evidence>
<keyword evidence="12" id="KW-1185">Reference proteome</keyword>
<dbReference type="Pfam" id="PF00486">
    <property type="entry name" value="Trans_reg_C"/>
    <property type="match status" value="1"/>
</dbReference>
<evidence type="ECO:0000256" key="5">
    <source>
        <dbReference type="ARBA" id="ARBA00023163"/>
    </source>
</evidence>
<keyword evidence="3" id="KW-0805">Transcription regulation</keyword>
<dbReference type="PROSITE" id="PS51755">
    <property type="entry name" value="OMPR_PHOB"/>
    <property type="match status" value="1"/>
</dbReference>
<sequence length="286" mass="30634">MCTRRPGGTSVPRAGPDPPASSGRESVPVAEGGAAAPVTILLVEDDEVIRRAVTMALERYGYRVVSAGDGLTGLEMFRDGHHDLLLLDVMLPGLDGIGLCRRVRETSMVPILMMSARGDALDIVSGLEAGADDYVTKPVDTAVLVARIRSLLRRATFTPTTTSPAAAPPPAAPEDRTGRPDPSATPRTSGASSTLTFGDLTIDTAGLEVFRAGEPVALAPTELRLLLEFAAHPGIVLDRPTLLRNVWDYGWDGDTRVVDLCVQRLRKKIGAERIETVRGFGYKLRR</sequence>
<comment type="caution">
    <text evidence="11">The sequence shown here is derived from an EMBL/GenBank/DDBJ whole genome shotgun (WGS) entry which is preliminary data.</text>
</comment>
<dbReference type="InterPro" id="IPR011006">
    <property type="entry name" value="CheY-like_superfamily"/>
</dbReference>
<dbReference type="PANTHER" id="PTHR48111:SF21">
    <property type="entry name" value="DNA-BINDING DUAL MASTER TRANSCRIPTIONAL REGULATOR RPAA"/>
    <property type="match status" value="1"/>
</dbReference>
<proteinExistence type="predicted"/>
<feature type="DNA-binding region" description="OmpR/PhoB-type" evidence="7">
    <location>
        <begin position="192"/>
        <end position="286"/>
    </location>
</feature>
<accession>A0ABX0YTP7</accession>
<feature type="region of interest" description="Disordered" evidence="8">
    <location>
        <begin position="159"/>
        <end position="195"/>
    </location>
</feature>
<evidence type="ECO:0000256" key="7">
    <source>
        <dbReference type="PROSITE-ProRule" id="PRU01091"/>
    </source>
</evidence>
<evidence type="ECO:0000256" key="6">
    <source>
        <dbReference type="PROSITE-ProRule" id="PRU00169"/>
    </source>
</evidence>
<dbReference type="Gene3D" id="6.10.250.690">
    <property type="match status" value="1"/>
</dbReference>
<dbReference type="CDD" id="cd17574">
    <property type="entry name" value="REC_OmpR"/>
    <property type="match status" value="1"/>
</dbReference>
<dbReference type="SUPFAM" id="SSF52172">
    <property type="entry name" value="CheY-like"/>
    <property type="match status" value="1"/>
</dbReference>
<dbReference type="InterPro" id="IPR036388">
    <property type="entry name" value="WH-like_DNA-bd_sf"/>
</dbReference>
<evidence type="ECO:0000256" key="1">
    <source>
        <dbReference type="ARBA" id="ARBA00022553"/>
    </source>
</evidence>
<name>A0ABX0YTP7_STRTL</name>
<dbReference type="PANTHER" id="PTHR48111">
    <property type="entry name" value="REGULATOR OF RPOS"/>
    <property type="match status" value="1"/>
</dbReference>